<dbReference type="EMBL" id="CAJJDP010000005">
    <property type="protein sequence ID" value="CAD8134790.1"/>
    <property type="molecule type" value="Genomic_DNA"/>
</dbReference>
<dbReference type="CDD" id="cd06257">
    <property type="entry name" value="DnaJ"/>
    <property type="match status" value="1"/>
</dbReference>
<gene>
    <name evidence="2" type="ORF">POCTA_138.1.T0060030</name>
</gene>
<keyword evidence="3" id="KW-1185">Reference proteome</keyword>
<dbReference type="InterPro" id="IPR001623">
    <property type="entry name" value="DnaJ_domain"/>
</dbReference>
<organism evidence="2 3">
    <name type="scientific">Paramecium octaurelia</name>
    <dbReference type="NCBI Taxonomy" id="43137"/>
    <lineage>
        <taxon>Eukaryota</taxon>
        <taxon>Sar</taxon>
        <taxon>Alveolata</taxon>
        <taxon>Ciliophora</taxon>
        <taxon>Intramacronucleata</taxon>
        <taxon>Oligohymenophorea</taxon>
        <taxon>Peniculida</taxon>
        <taxon>Parameciidae</taxon>
        <taxon>Paramecium</taxon>
    </lineage>
</organism>
<dbReference type="PANTHER" id="PTHR44825">
    <property type="match status" value="1"/>
</dbReference>
<dbReference type="InterPro" id="IPR052763">
    <property type="entry name" value="DnaJ_C4"/>
</dbReference>
<evidence type="ECO:0000313" key="3">
    <source>
        <dbReference type="Proteomes" id="UP000683925"/>
    </source>
</evidence>
<name>A0A8S1S689_PAROT</name>
<accession>A0A8S1S689</accession>
<comment type="caution">
    <text evidence="2">The sequence shown here is derived from an EMBL/GenBank/DDBJ whole genome shotgun (WGS) entry which is preliminary data.</text>
</comment>
<dbReference type="PROSITE" id="PS50076">
    <property type="entry name" value="DNAJ_2"/>
    <property type="match status" value="1"/>
</dbReference>
<proteinExistence type="predicted"/>
<reference evidence="2" key="1">
    <citation type="submission" date="2021-01" db="EMBL/GenBank/DDBJ databases">
        <authorList>
            <consortium name="Genoscope - CEA"/>
            <person name="William W."/>
        </authorList>
    </citation>
    <scope>NUCLEOTIDE SEQUENCE</scope>
</reference>
<dbReference type="PANTHER" id="PTHR44825:SF1">
    <property type="entry name" value="DNAJ HOMOLOG SUBFAMILY C MEMBER 4"/>
    <property type="match status" value="1"/>
</dbReference>
<dbReference type="OrthoDB" id="66964at2759"/>
<protein>
    <recommendedName>
        <fullName evidence="1">J domain-containing protein</fullName>
    </recommendedName>
</protein>
<dbReference type="Pfam" id="PF00226">
    <property type="entry name" value="DnaJ"/>
    <property type="match status" value="1"/>
</dbReference>
<dbReference type="OMA" id="VEYECEQ"/>
<dbReference type="Proteomes" id="UP000683925">
    <property type="component" value="Unassembled WGS sequence"/>
</dbReference>
<sequence length="116" mass="13694">MNYYELLGVDDKCSAENIRKAFLNKIRFCHPDKNGDAKEAQSLIEAYKVLMNCREEYDQSLRSQFKYCFDTMTVKCNYVEYECEQCGEENQIELNSQTNVIVECRSCNLKLQIFQQ</sequence>
<dbReference type="AlphaFoldDB" id="A0A8S1S689"/>
<feature type="domain" description="J" evidence="1">
    <location>
        <begin position="2"/>
        <end position="61"/>
    </location>
</feature>
<dbReference type="SMART" id="SM00271">
    <property type="entry name" value="DnaJ"/>
    <property type="match status" value="1"/>
</dbReference>
<evidence type="ECO:0000313" key="2">
    <source>
        <dbReference type="EMBL" id="CAD8134790.1"/>
    </source>
</evidence>
<evidence type="ECO:0000259" key="1">
    <source>
        <dbReference type="PROSITE" id="PS50076"/>
    </source>
</evidence>